<comment type="similarity">
    <text evidence="1 4 6">Belongs to the adenosylhomocysteinase family.</text>
</comment>
<feature type="binding site" evidence="4">
    <location>
        <position position="137"/>
    </location>
    <ligand>
        <name>substrate</name>
    </ligand>
</feature>
<feature type="binding site" evidence="4">
    <location>
        <begin position="261"/>
        <end position="266"/>
    </location>
    <ligand>
        <name>NAD(+)</name>
        <dbReference type="ChEBI" id="CHEBI:57540"/>
    </ligand>
</feature>
<dbReference type="Pfam" id="PF05221">
    <property type="entry name" value="AdoHcyase"/>
    <property type="match status" value="1"/>
</dbReference>
<dbReference type="Gene3D" id="3.40.50.720">
    <property type="entry name" value="NAD(P)-binding Rossmann-like Domain"/>
    <property type="match status" value="1"/>
</dbReference>
<gene>
    <name evidence="4" type="primary">ahcY</name>
    <name evidence="8" type="ORF">AT302_09395</name>
</gene>
<comment type="function">
    <text evidence="4">May play a key role in the regulation of the intracellular concentration of adenosylhomocysteine.</text>
</comment>
<accession>A0ABN4JGM2</accession>
<dbReference type="EMBL" id="CP013480">
    <property type="protein sequence ID" value="ALS59941.1"/>
    <property type="molecule type" value="Genomic_DNA"/>
</dbReference>
<dbReference type="Gene3D" id="3.40.50.1480">
    <property type="entry name" value="Adenosylhomocysteinase-like"/>
    <property type="match status" value="1"/>
</dbReference>
<evidence type="ECO:0000259" key="7">
    <source>
        <dbReference type="SMART" id="SM00997"/>
    </source>
</evidence>
<dbReference type="CDD" id="cd00401">
    <property type="entry name" value="SAHH"/>
    <property type="match status" value="1"/>
</dbReference>
<dbReference type="Pfam" id="PF00670">
    <property type="entry name" value="AdoHcyase_NAD"/>
    <property type="match status" value="1"/>
</dbReference>
<feature type="binding site" evidence="4">
    <location>
        <position position="385"/>
    </location>
    <ligand>
        <name>NAD(+)</name>
        <dbReference type="ChEBI" id="CHEBI:57540"/>
    </ligand>
</feature>
<comment type="cofactor">
    <cofactor evidence="4 5">
        <name>NAD(+)</name>
        <dbReference type="ChEBI" id="CHEBI:57540"/>
    </cofactor>
    <text evidence="4 5">Binds 1 NAD(+) per subunit.</text>
</comment>
<feature type="binding site" evidence="4">
    <location>
        <position position="231"/>
    </location>
    <ligand>
        <name>substrate</name>
    </ligand>
</feature>
<evidence type="ECO:0000256" key="1">
    <source>
        <dbReference type="ARBA" id="ARBA00007122"/>
    </source>
</evidence>
<keyword evidence="2 4" id="KW-0554">One-carbon metabolism</keyword>
<dbReference type="Proteomes" id="UP000060277">
    <property type="component" value="Chromosome"/>
</dbReference>
<evidence type="ECO:0000256" key="5">
    <source>
        <dbReference type="RuleBase" id="RU000548"/>
    </source>
</evidence>
<dbReference type="InterPro" id="IPR000043">
    <property type="entry name" value="Adenosylhomocysteinase-like"/>
</dbReference>
<evidence type="ECO:0000256" key="6">
    <source>
        <dbReference type="RuleBase" id="RU004166"/>
    </source>
</evidence>
<dbReference type="PANTHER" id="PTHR23420:SF0">
    <property type="entry name" value="ADENOSYLHOMOCYSTEINASE"/>
    <property type="match status" value="1"/>
</dbReference>
<feature type="binding site" evidence="4">
    <location>
        <begin position="198"/>
        <end position="200"/>
    </location>
    <ligand>
        <name>NAD(+)</name>
        <dbReference type="ChEBI" id="CHEBI:57540"/>
    </ligand>
</feature>
<comment type="pathway">
    <text evidence="4 5">Amino-acid biosynthesis; L-homocysteine biosynthesis; L-homocysteine from S-adenosyl-L-homocysteine: step 1/1.</text>
</comment>
<evidence type="ECO:0000256" key="4">
    <source>
        <dbReference type="HAMAP-Rule" id="MF_00563"/>
    </source>
</evidence>
<reference evidence="9" key="1">
    <citation type="submission" date="2015-12" db="EMBL/GenBank/DDBJ databases">
        <title>Complete genome sequence of Pandoraea norimbergensis DSM 11628.</title>
        <authorList>
            <person name="Ee R."/>
            <person name="Lim Y.-L."/>
            <person name="Yong D."/>
            <person name="Yin W.-F."/>
            <person name="Chan K.-G."/>
        </authorList>
    </citation>
    <scope>NUCLEOTIDE SEQUENCE [LARGE SCALE GENOMIC DNA]</scope>
    <source>
        <strain evidence="9">DSM 11628</strain>
    </source>
</reference>
<feature type="binding site" evidence="4">
    <location>
        <position position="62"/>
    </location>
    <ligand>
        <name>substrate</name>
    </ligand>
</feature>
<dbReference type="InterPro" id="IPR042172">
    <property type="entry name" value="Adenosylhomocyst_ase-like_sf"/>
</dbReference>
<dbReference type="PIRSF" id="PIRSF001109">
    <property type="entry name" value="Ad_hcy_hydrolase"/>
    <property type="match status" value="1"/>
</dbReference>
<dbReference type="PANTHER" id="PTHR23420">
    <property type="entry name" value="ADENOSYLHOMOCYSTEINASE"/>
    <property type="match status" value="1"/>
</dbReference>
<dbReference type="InterPro" id="IPR036291">
    <property type="entry name" value="NAD(P)-bd_dom_sf"/>
</dbReference>
<dbReference type="InterPro" id="IPR015878">
    <property type="entry name" value="Ado_hCys_hydrolase_NAD-bd"/>
</dbReference>
<evidence type="ECO:0000313" key="8">
    <source>
        <dbReference type="EMBL" id="ALS59941.1"/>
    </source>
</evidence>
<evidence type="ECO:0000256" key="2">
    <source>
        <dbReference type="ARBA" id="ARBA00022563"/>
    </source>
</evidence>
<dbReference type="HAMAP" id="MF_00563">
    <property type="entry name" value="AdoHcyase"/>
    <property type="match status" value="1"/>
</dbReference>
<dbReference type="PROSITE" id="PS00739">
    <property type="entry name" value="ADOHCYASE_2"/>
    <property type="match status" value="1"/>
</dbReference>
<name>A0ABN4JGM2_9BURK</name>
<keyword evidence="4" id="KW-0963">Cytoplasm</keyword>
<dbReference type="NCBIfam" id="NF004005">
    <property type="entry name" value="PRK05476.2-3"/>
    <property type="match status" value="1"/>
</dbReference>
<feature type="binding site" evidence="4">
    <location>
        <position position="319"/>
    </location>
    <ligand>
        <name>NAD(+)</name>
        <dbReference type="ChEBI" id="CHEBI:57540"/>
    </ligand>
</feature>
<evidence type="ECO:0000256" key="3">
    <source>
        <dbReference type="ARBA" id="ARBA00023027"/>
    </source>
</evidence>
<dbReference type="EC" id="3.13.2.1" evidence="4"/>
<dbReference type="SUPFAM" id="SSF51735">
    <property type="entry name" value="NAD(P)-binding Rossmann-fold domains"/>
    <property type="match status" value="1"/>
</dbReference>
<comment type="catalytic activity">
    <reaction evidence="4 5">
        <text>S-adenosyl-L-homocysteine + H2O = L-homocysteine + adenosine</text>
        <dbReference type="Rhea" id="RHEA:21708"/>
        <dbReference type="ChEBI" id="CHEBI:15377"/>
        <dbReference type="ChEBI" id="CHEBI:16335"/>
        <dbReference type="ChEBI" id="CHEBI:57856"/>
        <dbReference type="ChEBI" id="CHEBI:58199"/>
        <dbReference type="EC" id="3.13.2.1"/>
    </reaction>
</comment>
<keyword evidence="4 5" id="KW-0378">Hydrolase</keyword>
<feature type="binding site" evidence="4">
    <location>
        <position position="232"/>
    </location>
    <ligand>
        <name>NAD(+)</name>
        <dbReference type="ChEBI" id="CHEBI:57540"/>
    </ligand>
</feature>
<dbReference type="RefSeq" id="WP_058376860.1">
    <property type="nucleotide sequence ID" value="NZ_CP013480.3"/>
</dbReference>
<feature type="binding site" evidence="4">
    <location>
        <position position="284"/>
    </location>
    <ligand>
        <name>NAD(+)</name>
        <dbReference type="ChEBI" id="CHEBI:57540"/>
    </ligand>
</feature>
<keyword evidence="3 4" id="KW-0520">NAD</keyword>
<feature type="binding site" evidence="4">
    <location>
        <position position="197"/>
    </location>
    <ligand>
        <name>substrate</name>
    </ligand>
</feature>
<evidence type="ECO:0000313" key="9">
    <source>
        <dbReference type="Proteomes" id="UP000060277"/>
    </source>
</evidence>
<feature type="binding site" evidence="4">
    <location>
        <position position="227"/>
    </location>
    <ligand>
        <name>substrate</name>
    </ligand>
</feature>
<keyword evidence="9" id="KW-1185">Reference proteome</keyword>
<dbReference type="SUPFAM" id="SSF52283">
    <property type="entry name" value="Formate/glycerate dehydrogenase catalytic domain-like"/>
    <property type="match status" value="1"/>
</dbReference>
<protein>
    <recommendedName>
        <fullName evidence="4">Adenosylhomocysteinase</fullName>
        <ecNumber evidence="4">3.13.2.1</ecNumber>
    </recommendedName>
    <alternativeName>
        <fullName evidence="4">S-adenosyl-L-homocysteine hydrolase</fullName>
        <shortName evidence="4">AdoHcyase</shortName>
    </alternativeName>
</protein>
<dbReference type="SMART" id="SM00996">
    <property type="entry name" value="AdoHcyase"/>
    <property type="match status" value="1"/>
</dbReference>
<feature type="binding site" evidence="4">
    <location>
        <begin position="340"/>
        <end position="342"/>
    </location>
    <ligand>
        <name>NAD(+)</name>
        <dbReference type="ChEBI" id="CHEBI:57540"/>
    </ligand>
</feature>
<dbReference type="NCBIfam" id="TIGR00936">
    <property type="entry name" value="ahcY"/>
    <property type="match status" value="1"/>
</dbReference>
<dbReference type="PROSITE" id="PS00738">
    <property type="entry name" value="ADOHCYASE_1"/>
    <property type="match status" value="1"/>
</dbReference>
<feature type="domain" description="S-adenosyl-L-homocysteine hydrolase NAD binding" evidence="7">
    <location>
        <begin position="232"/>
        <end position="391"/>
    </location>
</feature>
<proteinExistence type="inferred from homology"/>
<sequence length="471" mass="51945">MNAVVDSKFTDFHVADIKLADWGRKELRIAESEMPGLMATREEFKATQPLKGARIAGSLHMTIQTGVLIETLTALGAEVRWASCNIFSTQDHAAAAIAAAGIPVFAFKGESLDEYWEYSHRIFEWPNGEFANMILDDGGDATLLLILGSKAEKDLSVVANPTNEEEVALYEAIKRHIALDPQWYSKRLSQIQGVTEETTTGVHRLYQMEKDGTLPFPAINVNDSVTKSKFDNLYGCRESLVDGIKRATDVMIAGKIALVAGYGDVGKGCAQSLRGLGATVWVTEIDPICALQAAMEGYRVVTMEYAADKADIFVTATGNFHVIDHDHMAAMKNQAIVCNIGHFDSEINVASTRKYEWENIKPQVDHIIFPDGKRIILLAEGRLVNLGCATGHPSFVMSNSFTNQTLAQIELFVDGAKYKNSVYVLPKHLDEKVARLHLGRIGAELTVLSDDQAKYISVDKNGPFKPSHYRY</sequence>
<dbReference type="SMART" id="SM00997">
    <property type="entry name" value="AdoHcyase_NAD"/>
    <property type="match status" value="1"/>
</dbReference>
<comment type="subcellular location">
    <subcellularLocation>
        <location evidence="4">Cytoplasm</location>
    </subcellularLocation>
</comment>
<dbReference type="InterPro" id="IPR020082">
    <property type="entry name" value="S-Ado-L-homoCys_hydrolase_CS"/>
</dbReference>
<organism evidence="8 9">
    <name type="scientific">Pandoraea norimbergensis</name>
    <dbReference type="NCBI Taxonomy" id="93219"/>
    <lineage>
        <taxon>Bacteria</taxon>
        <taxon>Pseudomonadati</taxon>
        <taxon>Pseudomonadota</taxon>
        <taxon>Betaproteobacteria</taxon>
        <taxon>Burkholderiales</taxon>
        <taxon>Burkholderiaceae</taxon>
        <taxon>Pandoraea</taxon>
    </lineage>
</organism>